<feature type="compositionally biased region" description="Low complexity" evidence="1">
    <location>
        <begin position="432"/>
        <end position="443"/>
    </location>
</feature>
<feature type="compositionally biased region" description="Basic and acidic residues" evidence="1">
    <location>
        <begin position="399"/>
        <end position="417"/>
    </location>
</feature>
<feature type="region of interest" description="Disordered" evidence="1">
    <location>
        <begin position="345"/>
        <end position="487"/>
    </location>
</feature>
<feature type="compositionally biased region" description="Low complexity" evidence="1">
    <location>
        <begin position="691"/>
        <end position="701"/>
    </location>
</feature>
<evidence type="ECO:0000313" key="3">
    <source>
        <dbReference type="Proteomes" id="UP000717328"/>
    </source>
</evidence>
<feature type="compositionally biased region" description="Basic and acidic residues" evidence="1">
    <location>
        <begin position="677"/>
        <end position="688"/>
    </location>
</feature>
<protein>
    <submittedName>
        <fullName evidence="2">Uncharacterized protein</fullName>
    </submittedName>
</protein>
<feature type="region of interest" description="Disordered" evidence="1">
    <location>
        <begin position="548"/>
        <end position="815"/>
    </location>
</feature>
<evidence type="ECO:0000256" key="1">
    <source>
        <dbReference type="SAM" id="MobiDB-lite"/>
    </source>
</evidence>
<comment type="caution">
    <text evidence="2">The sequence shown here is derived from an EMBL/GenBank/DDBJ whole genome shotgun (WGS) entry which is preliminary data.</text>
</comment>
<feature type="compositionally biased region" description="Gly residues" evidence="1">
    <location>
        <begin position="794"/>
        <end position="810"/>
    </location>
</feature>
<dbReference type="EMBL" id="JABCKI010006148">
    <property type="protein sequence ID" value="KAG5635209.1"/>
    <property type="molecule type" value="Genomic_DNA"/>
</dbReference>
<feature type="compositionally biased region" description="Basic and acidic residues" evidence="1">
    <location>
        <begin position="586"/>
        <end position="602"/>
    </location>
</feature>
<feature type="compositionally biased region" description="Polar residues" evidence="1">
    <location>
        <begin position="263"/>
        <end position="277"/>
    </location>
</feature>
<sequence length="829" mass="88624">MGEPSLTTAPHIPPPSFSAVKFTQLAPQLLKRFSDPVPNFQRAQSATPTIELQYPSRPCTPCDWDGAESDEVETFPQNMFIQTDPDLAVTIEQNTFTNDSIAHASTSQQAILPPMRQGAVTRSQAPMDIDVDISPPQGSFVQEPNSLISTNDVACGSSSAAHPSSSTPFKAQLSAIDTIVTRDTQAQLQKILINLELSYQINLIACDKARRTLASAQENFDASKASLTAADRALASYKLFIAATETSGNRAPILIEGREENMSVRSGGSATPRSIQPATAHRVDSPAPLARFGAPSQSESSRSRDNIIGTLSSVVNVPISREVEDEANRVREAWKDSPAQQIATLTGGSNEQITSKTTNAERSASAIPSSLGGIQPNTGSVQGLIRTTPNQEQLQFEEELPRSEPAQKQRSREHDHSPSIPMSSVKDDRMDSSQNTPSQASSSRLNQAQTFPSTRLPTVTQNGDAHIPPNAAFPDAGASQQGQLGAKRAGKQRANIIVDAEEAFAGGLMVVTLGKKGDDMLMAGQVPRQDGVHRKDFDAQTSPFISLKPKSSYPVMPSHSSQVVSTRSSATSPQLHSPAVMAKGKSKVDARSTEVISPHRETISAPHAQSARRQREMVPSPPGPASTPTQHGHDHIASSNGDTPVPSGSSQRSPLAIRTPSGANKPTPAAPKAADSPSDKVLGKRPRVDLPSAGPSSDGLSGPPPKRRDFSTQHAQPSEEARPQDQPLPDLLARMRIPREAHGAEVQVLLPTPEPEPEPEAPPPFTGRPWQGKYEGAWNGDGNPTYARPYVRGAGRGQFSRGGRGGGRGNGNFQHKKVALLERMNHHSE</sequence>
<feature type="compositionally biased region" description="Polar residues" evidence="1">
    <location>
        <begin position="444"/>
        <end position="463"/>
    </location>
</feature>
<evidence type="ECO:0000313" key="2">
    <source>
        <dbReference type="EMBL" id="KAG5635209.1"/>
    </source>
</evidence>
<dbReference type="AlphaFoldDB" id="A0A9P7FQM2"/>
<keyword evidence="3" id="KW-1185">Reference proteome</keyword>
<feature type="compositionally biased region" description="Polar residues" evidence="1">
    <location>
        <begin position="375"/>
        <end position="394"/>
    </location>
</feature>
<organism evidence="2 3">
    <name type="scientific">Sphagnurus paluster</name>
    <dbReference type="NCBI Taxonomy" id="117069"/>
    <lineage>
        <taxon>Eukaryota</taxon>
        <taxon>Fungi</taxon>
        <taxon>Dikarya</taxon>
        <taxon>Basidiomycota</taxon>
        <taxon>Agaricomycotina</taxon>
        <taxon>Agaricomycetes</taxon>
        <taxon>Agaricomycetidae</taxon>
        <taxon>Agaricales</taxon>
        <taxon>Tricholomatineae</taxon>
        <taxon>Lyophyllaceae</taxon>
        <taxon>Sphagnurus</taxon>
    </lineage>
</organism>
<dbReference type="OrthoDB" id="3050344at2759"/>
<feature type="compositionally biased region" description="Low complexity" evidence="1">
    <location>
        <begin position="665"/>
        <end position="676"/>
    </location>
</feature>
<accession>A0A9P7FQM2</accession>
<feature type="region of interest" description="Disordered" evidence="1">
    <location>
        <begin position="262"/>
        <end position="305"/>
    </location>
</feature>
<dbReference type="Proteomes" id="UP000717328">
    <property type="component" value="Unassembled WGS sequence"/>
</dbReference>
<proteinExistence type="predicted"/>
<gene>
    <name evidence="2" type="ORF">H0H81_012025</name>
</gene>
<feature type="compositionally biased region" description="Polar residues" evidence="1">
    <location>
        <begin position="637"/>
        <end position="653"/>
    </location>
</feature>
<feature type="compositionally biased region" description="Polar residues" evidence="1">
    <location>
        <begin position="345"/>
        <end position="368"/>
    </location>
</feature>
<feature type="compositionally biased region" description="Basic and acidic residues" evidence="1">
    <location>
        <begin position="706"/>
        <end position="723"/>
    </location>
</feature>
<reference evidence="2" key="1">
    <citation type="submission" date="2021-02" db="EMBL/GenBank/DDBJ databases">
        <authorList>
            <person name="Nieuwenhuis M."/>
            <person name="Van De Peppel L.J.J."/>
        </authorList>
    </citation>
    <scope>NUCLEOTIDE SEQUENCE</scope>
    <source>
        <strain evidence="2">D49</strain>
    </source>
</reference>
<name>A0A9P7FQM2_9AGAR</name>
<reference evidence="2" key="2">
    <citation type="submission" date="2021-10" db="EMBL/GenBank/DDBJ databases">
        <title>Phylogenomics reveals ancestral predisposition of the termite-cultivated fungus Termitomyces towards a domesticated lifestyle.</title>
        <authorList>
            <person name="Auxier B."/>
            <person name="Grum-Grzhimaylo A."/>
            <person name="Cardenas M.E."/>
            <person name="Lodge J.D."/>
            <person name="Laessoe T."/>
            <person name="Pedersen O."/>
            <person name="Smith M.E."/>
            <person name="Kuyper T.W."/>
            <person name="Franco-Molano E.A."/>
            <person name="Baroni T.J."/>
            <person name="Aanen D.K."/>
        </authorList>
    </citation>
    <scope>NUCLEOTIDE SEQUENCE</scope>
    <source>
        <strain evidence="2">D49</strain>
    </source>
</reference>
<feature type="compositionally biased region" description="Low complexity" evidence="1">
    <location>
        <begin position="558"/>
        <end position="572"/>
    </location>
</feature>